<protein>
    <recommendedName>
        <fullName evidence="8">MLO-like protein</fullName>
    </recommendedName>
</protein>
<comment type="subcellular location">
    <subcellularLocation>
        <location evidence="1 8">Membrane</location>
        <topology evidence="1 8">Multi-pass membrane protein</topology>
    </subcellularLocation>
</comment>
<comment type="function">
    <text evidence="8">May be involved in modulation of pathogen defense and leaf cell death.</text>
</comment>
<reference evidence="11" key="1">
    <citation type="submission" date="2021-01" db="UniProtKB">
        <authorList>
            <consortium name="EnsemblPlants"/>
        </authorList>
    </citation>
    <scope>IDENTIFICATION</scope>
</reference>
<keyword evidence="12" id="KW-1185">Reference proteome</keyword>
<dbReference type="EnsemblPlants" id="Kaladp0418s0005.1.v1.1">
    <property type="protein sequence ID" value="Kaladp0418s0005.1.v1.1"/>
    <property type="gene ID" value="Kaladp0418s0005.v1.1"/>
</dbReference>
<keyword evidence="8" id="KW-0112">Calmodulin-binding</keyword>
<feature type="transmembrane region" description="Helical" evidence="9">
    <location>
        <begin position="203"/>
        <end position="224"/>
    </location>
</feature>
<evidence type="ECO:0000256" key="3">
    <source>
        <dbReference type="ARBA" id="ARBA00022692"/>
    </source>
</evidence>
<comment type="domain">
    <text evidence="8">The C-terminus contains a calmodulin-binding domain, which binds calmodulin in a calcium-dependent fashion.</text>
</comment>
<keyword evidence="4 8" id="KW-0611">Plant defense</keyword>
<feature type="signal peptide" evidence="10">
    <location>
        <begin position="1"/>
        <end position="20"/>
    </location>
</feature>
<dbReference type="InterPro" id="IPR004326">
    <property type="entry name" value="Mlo"/>
</dbReference>
<evidence type="ECO:0000256" key="6">
    <source>
        <dbReference type="ARBA" id="ARBA00023136"/>
    </source>
</evidence>
<keyword evidence="10" id="KW-0732">Signal</keyword>
<feature type="transmembrane region" description="Helical" evidence="9">
    <location>
        <begin position="410"/>
        <end position="432"/>
    </location>
</feature>
<gene>
    <name evidence="8" type="primary">MLO</name>
</gene>
<comment type="similarity">
    <text evidence="2 8">Belongs to the MLO family.</text>
</comment>
<evidence type="ECO:0000256" key="7">
    <source>
        <dbReference type="ARBA" id="ARBA00023265"/>
    </source>
</evidence>
<feature type="transmembrane region" description="Helical" evidence="9">
    <location>
        <begin position="64"/>
        <end position="84"/>
    </location>
</feature>
<organism evidence="11 12">
    <name type="scientific">Kalanchoe fedtschenkoi</name>
    <name type="common">Lavender scallops</name>
    <name type="synonym">South American air plant</name>
    <dbReference type="NCBI Taxonomy" id="63787"/>
    <lineage>
        <taxon>Eukaryota</taxon>
        <taxon>Viridiplantae</taxon>
        <taxon>Streptophyta</taxon>
        <taxon>Embryophyta</taxon>
        <taxon>Tracheophyta</taxon>
        <taxon>Spermatophyta</taxon>
        <taxon>Magnoliopsida</taxon>
        <taxon>eudicotyledons</taxon>
        <taxon>Gunneridae</taxon>
        <taxon>Pentapetalae</taxon>
        <taxon>Saxifragales</taxon>
        <taxon>Crassulaceae</taxon>
        <taxon>Kalanchoe</taxon>
    </lineage>
</organism>
<evidence type="ECO:0000256" key="2">
    <source>
        <dbReference type="ARBA" id="ARBA00006574"/>
    </source>
</evidence>
<feature type="transmembrane region" description="Helical" evidence="9">
    <location>
        <begin position="353"/>
        <end position="375"/>
    </location>
</feature>
<keyword evidence="6 8" id="KW-0472">Membrane</keyword>
<dbReference type="GO" id="GO:0016020">
    <property type="term" value="C:membrane"/>
    <property type="evidence" value="ECO:0007669"/>
    <property type="project" value="UniProtKB-SubCell"/>
</dbReference>
<evidence type="ECO:0000313" key="12">
    <source>
        <dbReference type="Proteomes" id="UP000594263"/>
    </source>
</evidence>
<evidence type="ECO:0000313" key="11">
    <source>
        <dbReference type="EnsemblPlants" id="Kaladp0418s0005.1.v1.1"/>
    </source>
</evidence>
<dbReference type="GO" id="GO:0005516">
    <property type="term" value="F:calmodulin binding"/>
    <property type="evidence" value="ECO:0007669"/>
    <property type="project" value="UniProtKB-KW"/>
</dbReference>
<evidence type="ECO:0000256" key="5">
    <source>
        <dbReference type="ARBA" id="ARBA00022989"/>
    </source>
</evidence>
<feature type="transmembrane region" description="Helical" evidence="9">
    <location>
        <begin position="110"/>
        <end position="132"/>
    </location>
</feature>
<dbReference type="OMA" id="ANMNIKC"/>
<dbReference type="AlphaFoldDB" id="A0A7N0V8Y2"/>
<keyword evidence="3 8" id="KW-0812">Transmembrane</keyword>
<evidence type="ECO:0000256" key="4">
    <source>
        <dbReference type="ARBA" id="ARBA00022821"/>
    </source>
</evidence>
<feature type="transmembrane region" description="Helical" evidence="9">
    <location>
        <begin position="325"/>
        <end position="347"/>
    </location>
</feature>
<accession>A0A7N0V8Y2</accession>
<dbReference type="Gramene" id="Kaladp0418s0005.1.v1.1">
    <property type="protein sequence ID" value="Kaladp0418s0005.1.v1.1"/>
    <property type="gene ID" value="Kaladp0418s0005.v1.1"/>
</dbReference>
<keyword evidence="5 8" id="KW-1133">Transmembrane helix</keyword>
<dbReference type="PANTHER" id="PTHR31942">
    <property type="entry name" value="MLO-LIKE PROTEIN 1"/>
    <property type="match status" value="1"/>
</dbReference>
<feature type="chain" id="PRO_5029508431" description="MLO-like protein" evidence="10">
    <location>
        <begin position="21"/>
        <end position="556"/>
    </location>
</feature>
<evidence type="ECO:0000256" key="8">
    <source>
        <dbReference type="RuleBase" id="RU280816"/>
    </source>
</evidence>
<proteinExistence type="inferred from homology"/>
<dbReference type="Pfam" id="PF03094">
    <property type="entry name" value="Mlo"/>
    <property type="match status" value="1"/>
</dbReference>
<feature type="transmembrane region" description="Helical" evidence="9">
    <location>
        <begin position="452"/>
        <end position="473"/>
    </location>
</feature>
<evidence type="ECO:0000256" key="1">
    <source>
        <dbReference type="ARBA" id="ARBA00004141"/>
    </source>
</evidence>
<dbReference type="PANTHER" id="PTHR31942:SF53">
    <property type="entry name" value="MLO-LIKE PROTEIN 5-RELATED"/>
    <property type="match status" value="1"/>
</dbReference>
<sequence length="556" mass="64158">MAMASLALHISIILQSPASGNPDSPVSAKEVFSLVHPARRRSFLEGFLVVKMAKARELDQTPTWAVASVVAGIIIISILLEKLIHHVGTVFQRRHKIALFEALEKVKTELMVLGFTSLILSFTQSSIASICIPLELANTMLPCELRKPKYPAPPKYQAGTKTPPISRHRHLFETERRFLAADSTQDCKMGKVPLISQNGLHQIHIFIFFLAIFHVIYSVATMMLGRMKIRKWKEWERQIASDPNYAEDSTRFRLTHETSFIRAHASFWTRNPFFFYIACFFRQFFLSVRRADYMTMRHGFITVHLAPGTKFNFQKYIKRSLEDDFKVVVGVSPVLWASVVTFLLMNVHGWESMFYVSIIPLIIILVIGTKLQAIIEEMAMEISQRHSVIQGIPLVEVSDRHFWFSWPQMILYLIHYTLFQNAFELTYFFWIWYEFGLRSCFHADFAHLTWRVFIGIGVQILCSYITLPLYALVTQMGSTIKKSIFDDQTTEALMKWQQKAKRAKLARSFAESRHRSAEEISTVKSHSKLKSGSNPVDFHITRIESEHLSTKSEDYL</sequence>
<dbReference type="GO" id="GO:0006952">
    <property type="term" value="P:defense response"/>
    <property type="evidence" value="ECO:0007669"/>
    <property type="project" value="UniProtKB-KW"/>
</dbReference>
<dbReference type="Proteomes" id="UP000594263">
    <property type="component" value="Unplaced"/>
</dbReference>
<keyword evidence="7 8" id="KW-0568">Pathogenesis-related protein</keyword>
<name>A0A7N0V8Y2_KALFE</name>
<evidence type="ECO:0000256" key="9">
    <source>
        <dbReference type="SAM" id="Phobius"/>
    </source>
</evidence>
<evidence type="ECO:0000256" key="10">
    <source>
        <dbReference type="SAM" id="SignalP"/>
    </source>
</evidence>